<dbReference type="PANTHER" id="PTHR13767:SF2">
    <property type="entry name" value="PSEUDOURIDYLATE SYNTHASE TRUB1"/>
    <property type="match status" value="1"/>
</dbReference>
<dbReference type="Pfam" id="PF09157">
    <property type="entry name" value="TruB-C_2"/>
    <property type="match status" value="1"/>
</dbReference>
<evidence type="ECO:0000256" key="5">
    <source>
        <dbReference type="HAMAP-Rule" id="MF_01080"/>
    </source>
</evidence>
<evidence type="ECO:0000259" key="8">
    <source>
        <dbReference type="Pfam" id="PF16198"/>
    </source>
</evidence>
<dbReference type="InterPro" id="IPR015240">
    <property type="entry name" value="tRNA_sdUridine_synth_fam1_C"/>
</dbReference>
<dbReference type="GO" id="GO:0031119">
    <property type="term" value="P:tRNA pseudouridine synthesis"/>
    <property type="evidence" value="ECO:0007669"/>
    <property type="project" value="UniProtKB-UniRule"/>
</dbReference>
<sequence length="280" mass="31577">MDGFLLLNKKKGITSNQLVQTVKKSLSIKKVGHLGTLDPMATGLMVLATNRATKFSNFFLESDKAYKATIKLGSKTDTDDAMGNVIKTYDKRLPDSEQVVKVINSLIGQSQQIPPFFSALKHKGKPLYKYARDGEFISKPAREINIYSINNIKTCSDECSFFIHCSKGTYIRSIARDIGEELGCCAHLKKLERVSQGRFDIKQSHLIENINFNNLISIEEAFMDLSEIKLEQNQSKVFLNGGKLSNFKLQENNYRIYDDLSNFLGLGFIVNETLSLKRLV</sequence>
<dbReference type="GO" id="GO:1990481">
    <property type="term" value="P:mRNA pseudouridine synthesis"/>
    <property type="evidence" value="ECO:0007669"/>
    <property type="project" value="TreeGrafter"/>
</dbReference>
<dbReference type="NCBIfam" id="TIGR00431">
    <property type="entry name" value="TruB"/>
    <property type="match status" value="1"/>
</dbReference>
<organism evidence="9 10">
    <name type="scientific">SAR86 cluster bacterium</name>
    <dbReference type="NCBI Taxonomy" id="2030880"/>
    <lineage>
        <taxon>Bacteria</taxon>
        <taxon>Pseudomonadati</taxon>
        <taxon>Pseudomonadota</taxon>
        <taxon>Gammaproteobacteria</taxon>
        <taxon>SAR86 cluster</taxon>
    </lineage>
</organism>
<dbReference type="HAMAP" id="MF_01080">
    <property type="entry name" value="TruB_bact"/>
    <property type="match status" value="1"/>
</dbReference>
<evidence type="ECO:0000256" key="1">
    <source>
        <dbReference type="ARBA" id="ARBA00000385"/>
    </source>
</evidence>
<dbReference type="InterPro" id="IPR032819">
    <property type="entry name" value="TruB_C"/>
</dbReference>
<proteinExistence type="inferred from homology"/>
<evidence type="ECO:0000256" key="4">
    <source>
        <dbReference type="ARBA" id="ARBA00023235"/>
    </source>
</evidence>
<dbReference type="CDD" id="cd02573">
    <property type="entry name" value="PseudoU_synth_EcTruB"/>
    <property type="match status" value="1"/>
</dbReference>
<reference evidence="9" key="1">
    <citation type="submission" date="2020-10" db="EMBL/GenBank/DDBJ databases">
        <title>Microbiome of the Black Sea water column analyzed by genome centric metagenomics.</title>
        <authorList>
            <person name="Cabello-Yeves P.J."/>
            <person name="Callieri C."/>
            <person name="Picazo A."/>
            <person name="Mehrshad M."/>
            <person name="Haro-Moreno J.M."/>
            <person name="Roda-Garcia J."/>
            <person name="Dzembekova N."/>
            <person name="Slabakova V."/>
            <person name="Slabakova N."/>
            <person name="Moncheva S."/>
            <person name="Rodriguez-Valera F."/>
        </authorList>
    </citation>
    <scope>NUCLEOTIDE SEQUENCE</scope>
    <source>
        <strain evidence="9">BS307-5m-G50</strain>
    </source>
</reference>
<dbReference type="PANTHER" id="PTHR13767">
    <property type="entry name" value="TRNA-PSEUDOURIDINE SYNTHASE"/>
    <property type="match status" value="1"/>
</dbReference>
<evidence type="ECO:0000313" key="10">
    <source>
        <dbReference type="Proteomes" id="UP000711391"/>
    </source>
</evidence>
<evidence type="ECO:0000256" key="2">
    <source>
        <dbReference type="ARBA" id="ARBA00005642"/>
    </source>
</evidence>
<gene>
    <name evidence="5 9" type="primary">truB</name>
    <name evidence="9" type="ORF">ISQ64_00425</name>
</gene>
<dbReference type="Pfam" id="PF01509">
    <property type="entry name" value="TruB_N"/>
    <property type="match status" value="1"/>
</dbReference>
<name>A0A937LIC3_9GAMM</name>
<evidence type="ECO:0000259" key="6">
    <source>
        <dbReference type="Pfam" id="PF01509"/>
    </source>
</evidence>
<evidence type="ECO:0000256" key="3">
    <source>
        <dbReference type="ARBA" id="ARBA00022694"/>
    </source>
</evidence>
<comment type="similarity">
    <text evidence="2 5">Belongs to the pseudouridine synthase TruB family. Type 1 subfamily.</text>
</comment>
<comment type="caution">
    <text evidence="9">The sequence shown here is derived from an EMBL/GenBank/DDBJ whole genome shotgun (WGS) entry which is preliminary data.</text>
</comment>
<comment type="catalytic activity">
    <reaction evidence="1 5">
        <text>uridine(55) in tRNA = pseudouridine(55) in tRNA</text>
        <dbReference type="Rhea" id="RHEA:42532"/>
        <dbReference type="Rhea" id="RHEA-COMP:10101"/>
        <dbReference type="Rhea" id="RHEA-COMP:10102"/>
        <dbReference type="ChEBI" id="CHEBI:65314"/>
        <dbReference type="ChEBI" id="CHEBI:65315"/>
        <dbReference type="EC" id="5.4.99.25"/>
    </reaction>
</comment>
<dbReference type="Gene3D" id="3.30.2350.10">
    <property type="entry name" value="Pseudouridine synthase"/>
    <property type="match status" value="1"/>
</dbReference>
<dbReference type="GO" id="GO:0003723">
    <property type="term" value="F:RNA binding"/>
    <property type="evidence" value="ECO:0007669"/>
    <property type="project" value="InterPro"/>
</dbReference>
<dbReference type="InterPro" id="IPR002501">
    <property type="entry name" value="PsdUridine_synth_N"/>
</dbReference>
<keyword evidence="4 5" id="KW-0413">Isomerase</keyword>
<comment type="function">
    <text evidence="5">Responsible for synthesis of pseudouridine from uracil-55 in the psi GC loop of transfer RNAs.</text>
</comment>
<dbReference type="Pfam" id="PF16198">
    <property type="entry name" value="TruB_C_2"/>
    <property type="match status" value="1"/>
</dbReference>
<feature type="domain" description="Pseudouridine synthase II N-terminal" evidence="6">
    <location>
        <begin position="23"/>
        <end position="171"/>
    </location>
</feature>
<accession>A0A937LIC3</accession>
<feature type="domain" description="tRNA pseudouridylate synthase B C-terminal" evidence="8">
    <location>
        <begin position="172"/>
        <end position="208"/>
    </location>
</feature>
<feature type="domain" description="tRNA pseudouridine synthase II TruB subfamily 1 C-terminal" evidence="7">
    <location>
        <begin position="227"/>
        <end position="280"/>
    </location>
</feature>
<dbReference type="AlphaFoldDB" id="A0A937LIC3"/>
<evidence type="ECO:0000259" key="7">
    <source>
        <dbReference type="Pfam" id="PF09157"/>
    </source>
</evidence>
<keyword evidence="3 5" id="KW-0819">tRNA processing</keyword>
<evidence type="ECO:0000313" key="9">
    <source>
        <dbReference type="EMBL" id="MBL6817853.1"/>
    </source>
</evidence>
<dbReference type="Proteomes" id="UP000711391">
    <property type="component" value="Unassembled WGS sequence"/>
</dbReference>
<dbReference type="GO" id="GO:0160148">
    <property type="term" value="F:tRNA pseudouridine(55) synthase activity"/>
    <property type="evidence" value="ECO:0007669"/>
    <property type="project" value="UniProtKB-EC"/>
</dbReference>
<dbReference type="EC" id="5.4.99.25" evidence="5"/>
<dbReference type="InterPro" id="IPR020103">
    <property type="entry name" value="PsdUridine_synth_cat_dom_sf"/>
</dbReference>
<dbReference type="EMBL" id="JADHQD010000002">
    <property type="protein sequence ID" value="MBL6817853.1"/>
    <property type="molecule type" value="Genomic_DNA"/>
</dbReference>
<dbReference type="InterPro" id="IPR014780">
    <property type="entry name" value="tRNA_psdUridine_synth_TruB"/>
</dbReference>
<protein>
    <recommendedName>
        <fullName evidence="5">tRNA pseudouridine synthase B</fullName>
        <ecNumber evidence="5">5.4.99.25</ecNumber>
    </recommendedName>
    <alternativeName>
        <fullName evidence="5">tRNA pseudouridine(55) synthase</fullName>
        <shortName evidence="5">Psi55 synthase</shortName>
    </alternativeName>
    <alternativeName>
        <fullName evidence="5">tRNA pseudouridylate synthase</fullName>
    </alternativeName>
    <alternativeName>
        <fullName evidence="5">tRNA-uridine isomerase</fullName>
    </alternativeName>
</protein>
<feature type="active site" description="Nucleophile" evidence="5">
    <location>
        <position position="38"/>
    </location>
</feature>
<dbReference type="SUPFAM" id="SSF55120">
    <property type="entry name" value="Pseudouridine synthase"/>
    <property type="match status" value="1"/>
</dbReference>